<sequence length="87" mass="10079">MGEIYVEIVEWDCERRVTSRGRIPIRPYDSQNDNKLRTQSRLHTSGDFRAKYNVRAVFAHPTSSDGGGRTVPDSSQHYIFFNKTVIF</sequence>
<dbReference type="AlphaFoldDB" id="A0A8S9X4I5"/>
<keyword evidence="2" id="KW-1185">Reference proteome</keyword>
<gene>
    <name evidence="1" type="ORF">GE061_003408</name>
</gene>
<proteinExistence type="predicted"/>
<evidence type="ECO:0000313" key="2">
    <source>
        <dbReference type="Proteomes" id="UP000466442"/>
    </source>
</evidence>
<dbReference type="EMBL" id="WIXP02000011">
    <property type="protein sequence ID" value="KAF6202996.1"/>
    <property type="molecule type" value="Genomic_DNA"/>
</dbReference>
<comment type="caution">
    <text evidence="1">The sequence shown here is derived from an EMBL/GenBank/DDBJ whole genome shotgun (WGS) entry which is preliminary data.</text>
</comment>
<organism evidence="1 2">
    <name type="scientific">Apolygus lucorum</name>
    <name type="common">Small green plant bug</name>
    <name type="synonym">Lygocoris lucorum</name>
    <dbReference type="NCBI Taxonomy" id="248454"/>
    <lineage>
        <taxon>Eukaryota</taxon>
        <taxon>Metazoa</taxon>
        <taxon>Ecdysozoa</taxon>
        <taxon>Arthropoda</taxon>
        <taxon>Hexapoda</taxon>
        <taxon>Insecta</taxon>
        <taxon>Pterygota</taxon>
        <taxon>Neoptera</taxon>
        <taxon>Paraneoptera</taxon>
        <taxon>Hemiptera</taxon>
        <taxon>Heteroptera</taxon>
        <taxon>Panheteroptera</taxon>
        <taxon>Cimicomorpha</taxon>
        <taxon>Miridae</taxon>
        <taxon>Mirini</taxon>
        <taxon>Apolygus</taxon>
    </lineage>
</organism>
<name>A0A8S9X4I5_APOLU</name>
<reference evidence="1" key="1">
    <citation type="journal article" date="2021" name="Mol. Ecol. Resour.">
        <title>Apolygus lucorum genome provides insights into omnivorousness and mesophyll feeding.</title>
        <authorList>
            <person name="Liu Y."/>
            <person name="Liu H."/>
            <person name="Wang H."/>
            <person name="Huang T."/>
            <person name="Liu B."/>
            <person name="Yang B."/>
            <person name="Yin L."/>
            <person name="Li B."/>
            <person name="Zhang Y."/>
            <person name="Zhang S."/>
            <person name="Jiang F."/>
            <person name="Zhang X."/>
            <person name="Ren Y."/>
            <person name="Wang B."/>
            <person name="Wang S."/>
            <person name="Lu Y."/>
            <person name="Wu K."/>
            <person name="Fan W."/>
            <person name="Wang G."/>
        </authorList>
    </citation>
    <scope>NUCLEOTIDE SEQUENCE</scope>
    <source>
        <strain evidence="1">12Hb</strain>
    </source>
</reference>
<evidence type="ECO:0000313" key="1">
    <source>
        <dbReference type="EMBL" id="KAF6202996.1"/>
    </source>
</evidence>
<dbReference type="Proteomes" id="UP000466442">
    <property type="component" value="Unassembled WGS sequence"/>
</dbReference>
<accession>A0A8S9X4I5</accession>
<protein>
    <submittedName>
        <fullName evidence="1">Uncharacterized protein</fullName>
    </submittedName>
</protein>